<proteinExistence type="predicted"/>
<dbReference type="AlphaFoldDB" id="A0A9W7DMU1"/>
<evidence type="ECO:0000313" key="2">
    <source>
        <dbReference type="Proteomes" id="UP001165122"/>
    </source>
</evidence>
<accession>A0A9W7DMU1</accession>
<organism evidence="1 2">
    <name type="scientific">Triparma laevis f. longispina</name>
    <dbReference type="NCBI Taxonomy" id="1714387"/>
    <lineage>
        <taxon>Eukaryota</taxon>
        <taxon>Sar</taxon>
        <taxon>Stramenopiles</taxon>
        <taxon>Ochrophyta</taxon>
        <taxon>Bolidophyceae</taxon>
        <taxon>Parmales</taxon>
        <taxon>Triparmaceae</taxon>
        <taxon>Triparma</taxon>
    </lineage>
</organism>
<name>A0A9W7DMU1_9STRA</name>
<dbReference type="Proteomes" id="UP001165122">
    <property type="component" value="Unassembled WGS sequence"/>
</dbReference>
<comment type="caution">
    <text evidence="1">The sequence shown here is derived from an EMBL/GenBank/DDBJ whole genome shotgun (WGS) entry which is preliminary data.</text>
</comment>
<protein>
    <submittedName>
        <fullName evidence="1">Uncharacterized protein</fullName>
    </submittedName>
</protein>
<keyword evidence="2" id="KW-1185">Reference proteome</keyword>
<evidence type="ECO:0000313" key="1">
    <source>
        <dbReference type="EMBL" id="GMH47945.1"/>
    </source>
</evidence>
<reference evidence="2" key="1">
    <citation type="journal article" date="2023" name="Commun. Biol.">
        <title>Genome analysis of Parmales, the sister group of diatoms, reveals the evolutionary specialization of diatoms from phago-mixotrophs to photoautotrophs.</title>
        <authorList>
            <person name="Ban H."/>
            <person name="Sato S."/>
            <person name="Yoshikawa S."/>
            <person name="Yamada K."/>
            <person name="Nakamura Y."/>
            <person name="Ichinomiya M."/>
            <person name="Sato N."/>
            <person name="Blanc-Mathieu R."/>
            <person name="Endo H."/>
            <person name="Kuwata A."/>
            <person name="Ogata H."/>
        </authorList>
    </citation>
    <scope>NUCLEOTIDE SEQUENCE [LARGE SCALE GENOMIC DNA]</scope>
    <source>
        <strain evidence="2">NIES 3700</strain>
    </source>
</reference>
<dbReference type="OrthoDB" id="10313224at2759"/>
<sequence>MNLKVDGVEEYMSPLKTDKGRAKEVSFPQDAVIVNLTDIYGGVEIRLKSRCGLIPRVDVLVGEESVTCYNLKDEQRFEIQFESTIIDPQLLICVNDTSSNPITQYCNTYTLPFNNNLKPCLSTSWCEKGDTKTFRQFWGEMNWRYKVGVERVEGIDEAEDERVKRAKVELSGGEALEIVGWGFEMNDKRRLFALQTISGPSSYFEFRSGRASTLSKLKIREGGESDLIQWLTKGEWKKGKGAVFTEEVGGMDVAFRSSF</sequence>
<dbReference type="EMBL" id="BRXW01000362">
    <property type="protein sequence ID" value="GMH47945.1"/>
    <property type="molecule type" value="Genomic_DNA"/>
</dbReference>
<gene>
    <name evidence="1" type="ORF">TrLO_g12587</name>
</gene>